<feature type="region of interest" description="Disordered" evidence="1">
    <location>
        <begin position="79"/>
        <end position="100"/>
    </location>
</feature>
<protein>
    <submittedName>
        <fullName evidence="2">Uncharacterized protein</fullName>
    </submittedName>
</protein>
<comment type="caution">
    <text evidence="2">The sequence shown here is derived from an EMBL/GenBank/DDBJ whole genome shotgun (WGS) entry which is preliminary data.</text>
</comment>
<feature type="compositionally biased region" description="Basic and acidic residues" evidence="1">
    <location>
        <begin position="79"/>
        <end position="88"/>
    </location>
</feature>
<accession>A0AAV4CAN2</accession>
<reference evidence="2 3" key="1">
    <citation type="journal article" date="2021" name="Elife">
        <title>Chloroplast acquisition without the gene transfer in kleptoplastic sea slugs, Plakobranchus ocellatus.</title>
        <authorList>
            <person name="Maeda T."/>
            <person name="Takahashi S."/>
            <person name="Yoshida T."/>
            <person name="Shimamura S."/>
            <person name="Takaki Y."/>
            <person name="Nagai Y."/>
            <person name="Toyoda A."/>
            <person name="Suzuki Y."/>
            <person name="Arimoto A."/>
            <person name="Ishii H."/>
            <person name="Satoh N."/>
            <person name="Nishiyama T."/>
            <person name="Hasebe M."/>
            <person name="Maruyama T."/>
            <person name="Minagawa J."/>
            <person name="Obokata J."/>
            <person name="Shigenobu S."/>
        </authorList>
    </citation>
    <scope>NUCLEOTIDE SEQUENCE [LARGE SCALE GENOMIC DNA]</scope>
</reference>
<dbReference type="EMBL" id="BLXT01006043">
    <property type="protein sequence ID" value="GFO28432.1"/>
    <property type="molecule type" value="Genomic_DNA"/>
</dbReference>
<evidence type="ECO:0000313" key="2">
    <source>
        <dbReference type="EMBL" id="GFO28432.1"/>
    </source>
</evidence>
<evidence type="ECO:0000256" key="1">
    <source>
        <dbReference type="SAM" id="MobiDB-lite"/>
    </source>
</evidence>
<evidence type="ECO:0000313" key="3">
    <source>
        <dbReference type="Proteomes" id="UP000735302"/>
    </source>
</evidence>
<keyword evidence="3" id="KW-1185">Reference proteome</keyword>
<organism evidence="2 3">
    <name type="scientific">Plakobranchus ocellatus</name>
    <dbReference type="NCBI Taxonomy" id="259542"/>
    <lineage>
        <taxon>Eukaryota</taxon>
        <taxon>Metazoa</taxon>
        <taxon>Spiralia</taxon>
        <taxon>Lophotrochozoa</taxon>
        <taxon>Mollusca</taxon>
        <taxon>Gastropoda</taxon>
        <taxon>Heterobranchia</taxon>
        <taxon>Euthyneura</taxon>
        <taxon>Panpulmonata</taxon>
        <taxon>Sacoglossa</taxon>
        <taxon>Placobranchoidea</taxon>
        <taxon>Plakobranchidae</taxon>
        <taxon>Plakobranchus</taxon>
    </lineage>
</organism>
<proteinExistence type="predicted"/>
<name>A0AAV4CAN2_9GAST</name>
<dbReference type="Proteomes" id="UP000735302">
    <property type="component" value="Unassembled WGS sequence"/>
</dbReference>
<dbReference type="AlphaFoldDB" id="A0AAV4CAN2"/>
<sequence length="100" mass="11430">MVVEQGKLSPVIPPVKIVYQFPADIITERIVLFNRRESMSAFPPDRYFLLADECVRGVPGECQGSARVSNLRRLNQSRDRPDTLDFSRRKYSRQAGRSCA</sequence>
<gene>
    <name evidence="2" type="ORF">PoB_005493700</name>
</gene>